<keyword evidence="3" id="KW-1185">Reference proteome</keyword>
<gene>
    <name evidence="2" type="primary">soxZ</name>
    <name evidence="2" type="ORF">GJV85_02730</name>
</gene>
<proteinExistence type="predicted"/>
<dbReference type="SUPFAM" id="SSF81296">
    <property type="entry name" value="E set domains"/>
    <property type="match status" value="1"/>
</dbReference>
<dbReference type="InterPro" id="IPR030995">
    <property type="entry name" value="SoxZ"/>
</dbReference>
<dbReference type="Proteomes" id="UP000671852">
    <property type="component" value="Chromosome"/>
</dbReference>
<dbReference type="AlphaFoldDB" id="A0A975AYS5"/>
<evidence type="ECO:0000259" key="1">
    <source>
        <dbReference type="Pfam" id="PF08770"/>
    </source>
</evidence>
<dbReference type="Pfam" id="PF08770">
    <property type="entry name" value="SoxZ"/>
    <property type="match status" value="1"/>
</dbReference>
<feature type="domain" description="Sulphur oxidation protein SoxZ" evidence="1">
    <location>
        <begin position="2"/>
        <end position="97"/>
    </location>
</feature>
<sequence length="101" mass="11384">MKVKAKLKNGVVKVKCMAKHDMTTYNQMEKKTGNKDDANFITYMSAKIGNETVFEASTSQFLSKNPIFKFQFQGIGAKGDKLVMEWIDRKGNKGKGKSKIK</sequence>
<dbReference type="InterPro" id="IPR014880">
    <property type="entry name" value="SoxZ_dom"/>
</dbReference>
<dbReference type="InterPro" id="IPR014756">
    <property type="entry name" value="Ig_E-set"/>
</dbReference>
<reference evidence="2" key="2">
    <citation type="submission" date="2021-04" db="EMBL/GenBank/DDBJ databases">
        <title>Isolation and characterization of a novel species of the genus Sulfurimonas.</title>
        <authorList>
            <person name="Fukui M."/>
        </authorList>
    </citation>
    <scope>NUCLEOTIDE SEQUENCE</scope>
    <source>
        <strain evidence="2">H1576</strain>
    </source>
</reference>
<organism evidence="2 3">
    <name type="scientific">Sulfurimonas aquatica</name>
    <dbReference type="NCBI Taxonomy" id="2672570"/>
    <lineage>
        <taxon>Bacteria</taxon>
        <taxon>Pseudomonadati</taxon>
        <taxon>Campylobacterota</taxon>
        <taxon>Epsilonproteobacteria</taxon>
        <taxon>Campylobacterales</taxon>
        <taxon>Sulfurimonadaceae</taxon>
        <taxon>Sulfurimonas</taxon>
    </lineage>
</organism>
<dbReference type="KEGG" id="saqt:GJV85_02730"/>
<reference evidence="2" key="1">
    <citation type="submission" date="2019-11" db="EMBL/GenBank/DDBJ databases">
        <authorList>
            <person name="Kojima H."/>
        </authorList>
    </citation>
    <scope>NUCLEOTIDE SEQUENCE</scope>
    <source>
        <strain evidence="2">H1576</strain>
    </source>
</reference>
<dbReference type="Gene3D" id="2.60.40.10">
    <property type="entry name" value="Immunoglobulins"/>
    <property type="match status" value="1"/>
</dbReference>
<dbReference type="NCBIfam" id="TIGR04490">
    <property type="entry name" value="SoxZ_true"/>
    <property type="match status" value="1"/>
</dbReference>
<dbReference type="RefSeq" id="WP_207562346.1">
    <property type="nucleotide sequence ID" value="NZ_CP046072.1"/>
</dbReference>
<protein>
    <submittedName>
        <fullName evidence="2">Thiosulfate oxidation carrier complex protein SoxZ</fullName>
    </submittedName>
</protein>
<evidence type="ECO:0000313" key="2">
    <source>
        <dbReference type="EMBL" id="QSZ41074.1"/>
    </source>
</evidence>
<accession>A0A975AYS5</accession>
<name>A0A975AYS5_9BACT</name>
<evidence type="ECO:0000313" key="3">
    <source>
        <dbReference type="Proteomes" id="UP000671852"/>
    </source>
</evidence>
<dbReference type="InterPro" id="IPR013783">
    <property type="entry name" value="Ig-like_fold"/>
</dbReference>
<dbReference type="EMBL" id="CP046072">
    <property type="protein sequence ID" value="QSZ41074.1"/>
    <property type="molecule type" value="Genomic_DNA"/>
</dbReference>